<evidence type="ECO:0000256" key="16">
    <source>
        <dbReference type="SAM" id="MobiDB-lite"/>
    </source>
</evidence>
<evidence type="ECO:0000256" key="9">
    <source>
        <dbReference type="ARBA" id="ARBA00022771"/>
    </source>
</evidence>
<accession>A0A8J1T586</accession>
<dbReference type="PANTHER" id="PTHR14543:SF1">
    <property type="entry name" value="PROTRUDIN"/>
    <property type="match status" value="1"/>
</dbReference>
<dbReference type="OrthoDB" id="5975347at2759"/>
<evidence type="ECO:0000256" key="12">
    <source>
        <dbReference type="ARBA" id="ARBA00022989"/>
    </source>
</evidence>
<evidence type="ECO:0000256" key="4">
    <source>
        <dbReference type="ARBA" id="ARBA00015523"/>
    </source>
</evidence>
<dbReference type="EMBL" id="CAIIXF020000005">
    <property type="protein sequence ID" value="CAH1784601.1"/>
    <property type="molecule type" value="Genomic_DNA"/>
</dbReference>
<keyword evidence="9" id="KW-0863">Zinc-finger</keyword>
<dbReference type="AlphaFoldDB" id="A0A8J1T586"/>
<dbReference type="InterPro" id="IPR011011">
    <property type="entry name" value="Znf_FYVE_PHD"/>
</dbReference>
<dbReference type="PROSITE" id="PS50178">
    <property type="entry name" value="ZF_FYVE"/>
    <property type="match status" value="1"/>
</dbReference>
<feature type="compositionally biased region" description="Polar residues" evidence="16">
    <location>
        <begin position="208"/>
        <end position="223"/>
    </location>
</feature>
<dbReference type="GO" id="GO:0005789">
    <property type="term" value="C:endoplasmic reticulum membrane"/>
    <property type="evidence" value="ECO:0007669"/>
    <property type="project" value="UniProtKB-SubCell"/>
</dbReference>
<evidence type="ECO:0000256" key="2">
    <source>
        <dbReference type="ARBA" id="ARBA00004460"/>
    </source>
</evidence>
<keyword evidence="10" id="KW-0256">Endoplasmic reticulum</keyword>
<evidence type="ECO:0000256" key="3">
    <source>
        <dbReference type="ARBA" id="ARBA00004477"/>
    </source>
</evidence>
<dbReference type="GO" id="GO:0072659">
    <property type="term" value="P:protein localization to plasma membrane"/>
    <property type="evidence" value="ECO:0007669"/>
    <property type="project" value="InterPro"/>
</dbReference>
<evidence type="ECO:0000256" key="1">
    <source>
        <dbReference type="ARBA" id="ARBA00004195"/>
    </source>
</evidence>
<dbReference type="Gene3D" id="3.30.40.10">
    <property type="entry name" value="Zinc/RING finger domain, C3HC4 (zinc finger)"/>
    <property type="match status" value="1"/>
</dbReference>
<dbReference type="GO" id="GO:0071787">
    <property type="term" value="P:endoplasmic reticulum tubular network formation"/>
    <property type="evidence" value="ECO:0007669"/>
    <property type="project" value="InterPro"/>
</dbReference>
<evidence type="ECO:0000256" key="5">
    <source>
        <dbReference type="ARBA" id="ARBA00022475"/>
    </source>
</evidence>
<feature type="transmembrane region" description="Helical" evidence="17">
    <location>
        <begin position="156"/>
        <end position="184"/>
    </location>
</feature>
<keyword evidence="19" id="KW-1185">Reference proteome</keyword>
<evidence type="ECO:0000256" key="10">
    <source>
        <dbReference type="ARBA" id="ARBA00022824"/>
    </source>
</evidence>
<evidence type="ECO:0000256" key="13">
    <source>
        <dbReference type="ARBA" id="ARBA00023136"/>
    </source>
</evidence>
<dbReference type="InterPro" id="IPR042405">
    <property type="entry name" value="Protrudin"/>
</dbReference>
<organism evidence="18 19">
    <name type="scientific">Owenia fusiformis</name>
    <name type="common">Polychaete worm</name>
    <dbReference type="NCBI Taxonomy" id="6347"/>
    <lineage>
        <taxon>Eukaryota</taxon>
        <taxon>Metazoa</taxon>
        <taxon>Spiralia</taxon>
        <taxon>Lophotrochozoa</taxon>
        <taxon>Annelida</taxon>
        <taxon>Polychaeta</taxon>
        <taxon>Sedentaria</taxon>
        <taxon>Canalipalpata</taxon>
        <taxon>Sabellida</taxon>
        <taxon>Oweniida</taxon>
        <taxon>Oweniidae</taxon>
        <taxon>Owenia</taxon>
    </lineage>
</organism>
<dbReference type="GO" id="GO:0008270">
    <property type="term" value="F:zinc ion binding"/>
    <property type="evidence" value="ECO:0007669"/>
    <property type="project" value="UniProtKB-KW"/>
</dbReference>
<dbReference type="PANTHER" id="PTHR14543">
    <property type="entry name" value="PROTRUDIN"/>
    <property type="match status" value="1"/>
</dbReference>
<dbReference type="Pfam" id="PF01363">
    <property type="entry name" value="FYVE"/>
    <property type="match status" value="1"/>
</dbReference>
<name>A0A8J1T586_OWEFU</name>
<evidence type="ECO:0000256" key="14">
    <source>
        <dbReference type="ARBA" id="ARBA00023273"/>
    </source>
</evidence>
<comment type="caution">
    <text evidence="18">The sequence shown here is derived from an EMBL/GenBank/DDBJ whole genome shotgun (WGS) entry which is preliminary data.</text>
</comment>
<proteinExistence type="predicted"/>
<reference evidence="18" key="1">
    <citation type="submission" date="2022-03" db="EMBL/GenBank/DDBJ databases">
        <authorList>
            <person name="Martin C."/>
        </authorList>
    </citation>
    <scope>NUCLEOTIDE SEQUENCE</scope>
</reference>
<dbReference type="InterPro" id="IPR000306">
    <property type="entry name" value="Znf_FYVE"/>
</dbReference>
<evidence type="ECO:0000256" key="7">
    <source>
        <dbReference type="ARBA" id="ARBA00022723"/>
    </source>
</evidence>
<dbReference type="CDD" id="cd15723">
    <property type="entry name" value="FYVE_protrudin"/>
    <property type="match status" value="1"/>
</dbReference>
<feature type="transmembrane region" description="Helical" evidence="17">
    <location>
        <begin position="50"/>
        <end position="83"/>
    </location>
</feature>
<protein>
    <recommendedName>
        <fullName evidence="4">Protrudin</fullName>
    </recommendedName>
    <alternativeName>
        <fullName evidence="15">Zinc finger FYVE domain-containing protein 27</fullName>
    </alternativeName>
</protein>
<comment type="subcellular location">
    <subcellularLocation>
        <location evidence="2">Cell projection</location>
        <location evidence="2">Growth cone membrane</location>
        <topology evidence="2">Multi-pass membrane protein</topology>
    </subcellularLocation>
    <subcellularLocation>
        <location evidence="3">Endoplasmic reticulum membrane</location>
        <topology evidence="3">Multi-pass membrane protein</topology>
    </subcellularLocation>
    <subcellularLocation>
        <location evidence="1">Recycling endosome membrane</location>
        <topology evidence="1">Multi-pass membrane protein</topology>
    </subcellularLocation>
</comment>
<keyword evidence="11" id="KW-0862">Zinc</keyword>
<evidence type="ECO:0000256" key="6">
    <source>
        <dbReference type="ARBA" id="ARBA00022692"/>
    </source>
</evidence>
<dbReference type="SMART" id="SM00064">
    <property type="entry name" value="FYVE"/>
    <property type="match status" value="1"/>
</dbReference>
<dbReference type="GO" id="GO:0032584">
    <property type="term" value="C:growth cone membrane"/>
    <property type="evidence" value="ECO:0007669"/>
    <property type="project" value="UniProtKB-SubCell"/>
</dbReference>
<dbReference type="GO" id="GO:0016192">
    <property type="term" value="P:vesicle-mediated transport"/>
    <property type="evidence" value="ECO:0007669"/>
    <property type="project" value="InterPro"/>
</dbReference>
<gene>
    <name evidence="18" type="ORF">OFUS_LOCUS10769</name>
</gene>
<dbReference type="InterPro" id="IPR017455">
    <property type="entry name" value="Znf_FYVE-rel"/>
</dbReference>
<evidence type="ECO:0000313" key="19">
    <source>
        <dbReference type="Proteomes" id="UP000749559"/>
    </source>
</evidence>
<keyword evidence="8" id="KW-0967">Endosome</keyword>
<evidence type="ECO:0000313" key="18">
    <source>
        <dbReference type="EMBL" id="CAH1784601.1"/>
    </source>
</evidence>
<evidence type="ECO:0000256" key="8">
    <source>
        <dbReference type="ARBA" id="ARBA00022753"/>
    </source>
</evidence>
<feature type="compositionally biased region" description="Low complexity" evidence="16">
    <location>
        <begin position="224"/>
        <end position="237"/>
    </location>
</feature>
<sequence>MDEGKGRSLDLAELVCNVEKLKILARPFWLSARYVQFVYSCQNLKHTFSVWAVCNLLCLIFSRGFVAIFAIMLFGVLCGLGALHHHNNLLKKIIPDVSGYQANRRQIQNNGHPSDVVSEFRTILFEIDRCISLATNIFVQFYSLIKWQNPRDSIRFYMICCGVVAGLYILPLKLTVLVSINAIFLHRSSKDILNILHMKHSALEGVSEPSSGDQQRNSSPIECSSSSTNSVNPVNNISTQSAVDEELRLKVEAEMLRTRNSSKPKSKVDIPKIQLQSSDRASYSVLGEGSEDEESPVQFLQLRQDLDTFSPDSRGSNEAEPKLGVVSKILDLRRRRQEHAASLPSSCSSCQVAFSAILKRRHICSHCGNHFCSRCCSHKVPRAVFGATAPAAQTETVQVCYVCNNLLKERELVRDSVELWYFKDEDELSHP</sequence>
<keyword evidence="12 17" id="KW-1133">Transmembrane helix</keyword>
<dbReference type="Proteomes" id="UP000749559">
    <property type="component" value="Unassembled WGS sequence"/>
</dbReference>
<evidence type="ECO:0000256" key="11">
    <source>
        <dbReference type="ARBA" id="ARBA00022833"/>
    </source>
</evidence>
<keyword evidence="6 17" id="KW-0812">Transmembrane</keyword>
<dbReference type="GO" id="GO:0055038">
    <property type="term" value="C:recycling endosome membrane"/>
    <property type="evidence" value="ECO:0007669"/>
    <property type="project" value="UniProtKB-SubCell"/>
</dbReference>
<dbReference type="SUPFAM" id="SSF57903">
    <property type="entry name" value="FYVE/PHD zinc finger"/>
    <property type="match status" value="1"/>
</dbReference>
<dbReference type="InterPro" id="IPR013083">
    <property type="entry name" value="Znf_RING/FYVE/PHD"/>
</dbReference>
<keyword evidence="14" id="KW-0966">Cell projection</keyword>
<keyword evidence="7" id="KW-0479">Metal-binding</keyword>
<evidence type="ECO:0000256" key="17">
    <source>
        <dbReference type="SAM" id="Phobius"/>
    </source>
</evidence>
<keyword evidence="5" id="KW-1003">Cell membrane</keyword>
<feature type="region of interest" description="Disordered" evidence="16">
    <location>
        <begin position="206"/>
        <end position="237"/>
    </location>
</feature>
<evidence type="ECO:0000256" key="15">
    <source>
        <dbReference type="ARBA" id="ARBA00032025"/>
    </source>
</evidence>
<keyword evidence="13 17" id="KW-0472">Membrane</keyword>
<dbReference type="GO" id="GO:0071782">
    <property type="term" value="C:endoplasmic reticulum tubular network"/>
    <property type="evidence" value="ECO:0007669"/>
    <property type="project" value="TreeGrafter"/>
</dbReference>